<comment type="caution">
    <text evidence="1">The sequence shown here is derived from an EMBL/GenBank/DDBJ whole genome shotgun (WGS) entry which is preliminary data.</text>
</comment>
<name>A0AAV4TEA8_CAEEX</name>
<dbReference type="EMBL" id="BPLR01010990">
    <property type="protein sequence ID" value="GIY43546.1"/>
    <property type="molecule type" value="Genomic_DNA"/>
</dbReference>
<organism evidence="1 2">
    <name type="scientific">Caerostris extrusa</name>
    <name type="common">Bark spider</name>
    <name type="synonym">Caerostris bankana</name>
    <dbReference type="NCBI Taxonomy" id="172846"/>
    <lineage>
        <taxon>Eukaryota</taxon>
        <taxon>Metazoa</taxon>
        <taxon>Ecdysozoa</taxon>
        <taxon>Arthropoda</taxon>
        <taxon>Chelicerata</taxon>
        <taxon>Arachnida</taxon>
        <taxon>Araneae</taxon>
        <taxon>Araneomorphae</taxon>
        <taxon>Entelegynae</taxon>
        <taxon>Araneoidea</taxon>
        <taxon>Araneidae</taxon>
        <taxon>Caerostris</taxon>
    </lineage>
</organism>
<accession>A0AAV4TEA8</accession>
<protein>
    <submittedName>
        <fullName evidence="1">Uncharacterized protein</fullName>
    </submittedName>
</protein>
<evidence type="ECO:0000313" key="2">
    <source>
        <dbReference type="Proteomes" id="UP001054945"/>
    </source>
</evidence>
<sequence>MSLEIHENNVHHLKEECCCSMNERKCCVSGKTDAQRRRLVLYFFCVGGGRDSNLGIPADSILEGREESLLRGFVPALCIIARFKDISRERVGVFFSTAPKCSVYLSVSCLERYPTNII</sequence>
<keyword evidence="2" id="KW-1185">Reference proteome</keyword>
<dbReference type="AlphaFoldDB" id="A0AAV4TEA8"/>
<evidence type="ECO:0000313" key="1">
    <source>
        <dbReference type="EMBL" id="GIY43546.1"/>
    </source>
</evidence>
<proteinExistence type="predicted"/>
<dbReference type="Proteomes" id="UP001054945">
    <property type="component" value="Unassembled WGS sequence"/>
</dbReference>
<reference evidence="1 2" key="1">
    <citation type="submission" date="2021-06" db="EMBL/GenBank/DDBJ databases">
        <title>Caerostris extrusa draft genome.</title>
        <authorList>
            <person name="Kono N."/>
            <person name="Arakawa K."/>
        </authorList>
    </citation>
    <scope>NUCLEOTIDE SEQUENCE [LARGE SCALE GENOMIC DNA]</scope>
</reference>
<gene>
    <name evidence="1" type="ORF">CEXT_702511</name>
</gene>